<reference evidence="1 2" key="1">
    <citation type="submission" date="2024-10" db="EMBL/GenBank/DDBJ databases">
        <title>Updated reference genomes for cyclostephanoid diatoms.</title>
        <authorList>
            <person name="Roberts W.R."/>
            <person name="Alverson A.J."/>
        </authorList>
    </citation>
    <scope>NUCLEOTIDE SEQUENCE [LARGE SCALE GENOMIC DNA]</scope>
    <source>
        <strain evidence="1 2">AJA228-03</strain>
    </source>
</reference>
<dbReference type="Gene3D" id="3.90.1410.10">
    <property type="entry name" value="set domain protein methyltransferase, domain 1"/>
    <property type="match status" value="2"/>
</dbReference>
<dbReference type="EMBL" id="JALLPB020000002">
    <property type="protein sequence ID" value="KAL3827552.1"/>
    <property type="molecule type" value="Genomic_DNA"/>
</dbReference>
<evidence type="ECO:0000313" key="1">
    <source>
        <dbReference type="EMBL" id="KAL3827552.1"/>
    </source>
</evidence>
<dbReference type="Proteomes" id="UP001530377">
    <property type="component" value="Unassembled WGS sequence"/>
</dbReference>
<keyword evidence="2" id="KW-1185">Reference proteome</keyword>
<protein>
    <recommendedName>
        <fullName evidence="3">SET domain-containing protein</fullName>
    </recommendedName>
</protein>
<dbReference type="AlphaFoldDB" id="A0ABD3SSF8"/>
<proteinExistence type="predicted"/>
<organism evidence="1 2">
    <name type="scientific">Cyclostephanos tholiformis</name>
    <dbReference type="NCBI Taxonomy" id="382380"/>
    <lineage>
        <taxon>Eukaryota</taxon>
        <taxon>Sar</taxon>
        <taxon>Stramenopiles</taxon>
        <taxon>Ochrophyta</taxon>
        <taxon>Bacillariophyta</taxon>
        <taxon>Coscinodiscophyceae</taxon>
        <taxon>Thalassiosirophycidae</taxon>
        <taxon>Stephanodiscales</taxon>
        <taxon>Stephanodiscaceae</taxon>
        <taxon>Cyclostephanos</taxon>
    </lineage>
</organism>
<evidence type="ECO:0000313" key="2">
    <source>
        <dbReference type="Proteomes" id="UP001530377"/>
    </source>
</evidence>
<dbReference type="SUPFAM" id="SSF82199">
    <property type="entry name" value="SET domain"/>
    <property type="match status" value="1"/>
</dbReference>
<comment type="caution">
    <text evidence="1">The sequence shown here is derived from an EMBL/GenBank/DDBJ whole genome shotgun (WGS) entry which is preliminary data.</text>
</comment>
<name>A0ABD3SSF8_9STRA</name>
<dbReference type="InterPro" id="IPR046341">
    <property type="entry name" value="SET_dom_sf"/>
</dbReference>
<evidence type="ECO:0008006" key="3">
    <source>
        <dbReference type="Google" id="ProtNLM"/>
    </source>
</evidence>
<dbReference type="CDD" id="cd10527">
    <property type="entry name" value="SET_LSMT"/>
    <property type="match status" value="1"/>
</dbReference>
<dbReference type="PANTHER" id="PTHR13271">
    <property type="entry name" value="UNCHARACTERIZED PUTATIVE METHYLTRANSFERASE"/>
    <property type="match status" value="1"/>
</dbReference>
<dbReference type="InterPro" id="IPR050600">
    <property type="entry name" value="SETD3_SETD6_MTase"/>
</dbReference>
<accession>A0ABD3SSF8</accession>
<gene>
    <name evidence="1" type="ORF">ACHAXA_002049</name>
</gene>
<sequence>MVAVEKSSVFLGWAASQGIETPLDLSNRSDGRYMTCRESISAGEDLVRVPISACITADTLESLAERLAYERKKEGASKFAPYIDVLPTLDEDSGIPSLLSLPRFWDIKRLEGITDGGQLEARMINDDRKGIDPWALACVDSRANFLGKRYSMTPILDMINHDGSVPTMAKVTEDNAFSGLGDVLCLTSGRSYYQGEEAFVSYGNLSNLDTLSDYGFVAKNNPCNSESIKIQLMRKPPFTITVYADGTIDSGATATLRWYFANKVELETFSELEKGSGLGILAKPLSKRNELDVQSFIASTLDEAACDANVGASEIGNDEVLSLYLTERSKLLNSGIQRIKAKYPDIEY</sequence>
<dbReference type="PANTHER" id="PTHR13271:SF137">
    <property type="entry name" value="SET DOMAIN-CONTAINING PROTEIN"/>
    <property type="match status" value="1"/>
</dbReference>